<dbReference type="RefSeq" id="WP_261757908.1">
    <property type="nucleotide sequence ID" value="NZ_CP104562.2"/>
</dbReference>
<sequence length="190" mass="20234">MNRKNNNTRTIVNGKKAGLFAAAALALTLGSGLAMAADTPYYLGGDVAKSTSRVDGNSQKRTADSYSIFGGYKFNENFAVEANYTDLGRIDFGGVSAKNKVYSLDGIARAPLGNNFGVYGKVGLAYAQRDFNNGLGNEDKTGLKLGVGVDYALTKNVSLRAEATRFNNMPDANGFNKKVDRLGVGVAYQF</sequence>
<name>A0ABY6AY77_9BURK</name>
<evidence type="ECO:0000313" key="6">
    <source>
        <dbReference type="Proteomes" id="UP001064933"/>
    </source>
</evidence>
<evidence type="ECO:0000256" key="3">
    <source>
        <dbReference type="SAM" id="SignalP"/>
    </source>
</evidence>
<dbReference type="EMBL" id="CP104562">
    <property type="protein sequence ID" value="UXH78134.1"/>
    <property type="molecule type" value="Genomic_DNA"/>
</dbReference>
<feature type="chain" id="PRO_5046054398" evidence="3">
    <location>
        <begin position="37"/>
        <end position="190"/>
    </location>
</feature>
<dbReference type="Pfam" id="PF13505">
    <property type="entry name" value="OMP_b-brl"/>
    <property type="match status" value="1"/>
</dbReference>
<comment type="subcellular location">
    <subcellularLocation>
        <location evidence="1">Cell outer membrane</location>
    </subcellularLocation>
</comment>
<accession>A0ABY6AY77</accession>
<dbReference type="InterPro" id="IPR027385">
    <property type="entry name" value="Beta-barrel_OMP"/>
</dbReference>
<evidence type="ECO:0000313" key="5">
    <source>
        <dbReference type="EMBL" id="UXH78134.1"/>
    </source>
</evidence>
<evidence type="ECO:0000256" key="2">
    <source>
        <dbReference type="ARBA" id="ARBA00022729"/>
    </source>
</evidence>
<feature type="signal peptide" evidence="3">
    <location>
        <begin position="1"/>
        <end position="36"/>
    </location>
</feature>
<evidence type="ECO:0000256" key="1">
    <source>
        <dbReference type="ARBA" id="ARBA00004442"/>
    </source>
</evidence>
<gene>
    <name evidence="5" type="ORF">N4261_24810</name>
</gene>
<dbReference type="SUPFAM" id="SSF56925">
    <property type="entry name" value="OMPA-like"/>
    <property type="match status" value="1"/>
</dbReference>
<evidence type="ECO:0000259" key="4">
    <source>
        <dbReference type="Pfam" id="PF13505"/>
    </source>
</evidence>
<dbReference type="InterPro" id="IPR011250">
    <property type="entry name" value="OMP/PagP_B-barrel"/>
</dbReference>
<proteinExistence type="predicted"/>
<feature type="domain" description="Outer membrane protein beta-barrel" evidence="4">
    <location>
        <begin position="22"/>
        <end position="190"/>
    </location>
</feature>
<dbReference type="Gene3D" id="2.40.160.20">
    <property type="match status" value="1"/>
</dbReference>
<keyword evidence="6" id="KW-1185">Reference proteome</keyword>
<organism evidence="5 6">
    <name type="scientific">Roseateles amylovorans</name>
    <dbReference type="NCBI Taxonomy" id="2978473"/>
    <lineage>
        <taxon>Bacteria</taxon>
        <taxon>Pseudomonadati</taxon>
        <taxon>Pseudomonadota</taxon>
        <taxon>Betaproteobacteria</taxon>
        <taxon>Burkholderiales</taxon>
        <taxon>Sphaerotilaceae</taxon>
        <taxon>Roseateles</taxon>
    </lineage>
</organism>
<protein>
    <submittedName>
        <fullName evidence="5">Outer membrane beta-barrel protein</fullName>
    </submittedName>
</protein>
<reference evidence="5" key="1">
    <citation type="submission" date="2022-10" db="EMBL/GenBank/DDBJ databases">
        <title>Characterization and whole genome sequencing of a new Roseateles species, isolated from fresh water.</title>
        <authorList>
            <person name="Guliayeva D.Y."/>
            <person name="Akhremchuk A.E."/>
            <person name="Sikolenko M.A."/>
            <person name="Valentovich L.N."/>
            <person name="Sidarenka A.V."/>
        </authorList>
    </citation>
    <scope>NUCLEOTIDE SEQUENCE</scope>
    <source>
        <strain evidence="5">BIM B-1768</strain>
    </source>
</reference>
<keyword evidence="2 3" id="KW-0732">Signal</keyword>
<dbReference type="Proteomes" id="UP001064933">
    <property type="component" value="Chromosome"/>
</dbReference>